<reference evidence="1" key="2">
    <citation type="journal article" date="2007" name="Science">
        <title>Draft genome sequence of the sexually transmitted pathogen Trichomonas vaginalis.</title>
        <authorList>
            <person name="Carlton J.M."/>
            <person name="Hirt R.P."/>
            <person name="Silva J.C."/>
            <person name="Delcher A.L."/>
            <person name="Schatz M."/>
            <person name="Zhao Q."/>
            <person name="Wortman J.R."/>
            <person name="Bidwell S.L."/>
            <person name="Alsmark U.C.M."/>
            <person name="Besteiro S."/>
            <person name="Sicheritz-Ponten T."/>
            <person name="Noel C.J."/>
            <person name="Dacks J.B."/>
            <person name="Foster P.G."/>
            <person name="Simillion C."/>
            <person name="Van de Peer Y."/>
            <person name="Miranda-Saavedra D."/>
            <person name="Barton G.J."/>
            <person name="Westrop G.D."/>
            <person name="Mueller S."/>
            <person name="Dessi D."/>
            <person name="Fiori P.L."/>
            <person name="Ren Q."/>
            <person name="Paulsen I."/>
            <person name="Zhang H."/>
            <person name="Bastida-Corcuera F.D."/>
            <person name="Simoes-Barbosa A."/>
            <person name="Brown M.T."/>
            <person name="Hayes R.D."/>
            <person name="Mukherjee M."/>
            <person name="Okumura C.Y."/>
            <person name="Schneider R."/>
            <person name="Smith A.J."/>
            <person name="Vanacova S."/>
            <person name="Villalvazo M."/>
            <person name="Haas B.J."/>
            <person name="Pertea M."/>
            <person name="Feldblyum T.V."/>
            <person name="Utterback T.R."/>
            <person name="Shu C.L."/>
            <person name="Osoegawa K."/>
            <person name="de Jong P.J."/>
            <person name="Hrdy I."/>
            <person name="Horvathova L."/>
            <person name="Zubacova Z."/>
            <person name="Dolezal P."/>
            <person name="Malik S.B."/>
            <person name="Logsdon J.M. Jr."/>
            <person name="Henze K."/>
            <person name="Gupta A."/>
            <person name="Wang C.C."/>
            <person name="Dunne R.L."/>
            <person name="Upcroft J.A."/>
            <person name="Upcroft P."/>
            <person name="White O."/>
            <person name="Salzberg S.L."/>
            <person name="Tang P."/>
            <person name="Chiu C.-H."/>
            <person name="Lee Y.-S."/>
            <person name="Embley T.M."/>
            <person name="Coombs G.H."/>
            <person name="Mottram J.C."/>
            <person name="Tachezy J."/>
            <person name="Fraser-Liggett C.M."/>
            <person name="Johnson P.J."/>
        </authorList>
    </citation>
    <scope>NUCLEOTIDE SEQUENCE [LARGE SCALE GENOMIC DNA]</scope>
    <source>
        <strain evidence="1">G3</strain>
    </source>
</reference>
<dbReference type="InParanoid" id="A2DX23"/>
<dbReference type="SMR" id="A2DX23"/>
<proteinExistence type="predicted"/>
<dbReference type="GO" id="GO:0005096">
    <property type="term" value="F:GTPase activator activity"/>
    <property type="evidence" value="ECO:0007669"/>
    <property type="project" value="InterPro"/>
</dbReference>
<reference evidence="1" key="1">
    <citation type="submission" date="2006-10" db="EMBL/GenBank/DDBJ databases">
        <authorList>
            <person name="Amadeo P."/>
            <person name="Zhao Q."/>
            <person name="Wortman J."/>
            <person name="Fraser-Liggett C."/>
            <person name="Carlton J."/>
        </authorList>
    </citation>
    <scope>NUCLEOTIDE SEQUENCE</scope>
    <source>
        <strain evidence="1">G3</strain>
    </source>
</reference>
<dbReference type="InterPro" id="IPR032675">
    <property type="entry name" value="LRR_dom_sf"/>
</dbReference>
<dbReference type="InterPro" id="IPR045203">
    <property type="entry name" value="RanGAP1/2"/>
</dbReference>
<dbReference type="VEuPathDB" id="TrichDB:TVAG_019500"/>
<dbReference type="PANTHER" id="PTHR46761:SF2">
    <property type="entry name" value="RAN GTPASE-ACTIVATING PROTEIN 1"/>
    <property type="match status" value="1"/>
</dbReference>
<evidence type="ECO:0000313" key="2">
    <source>
        <dbReference type="Proteomes" id="UP000001542"/>
    </source>
</evidence>
<keyword evidence="2" id="KW-1185">Reference proteome</keyword>
<accession>A2DX23</accession>
<dbReference type="PANTHER" id="PTHR46761">
    <property type="entry name" value="RAN GTPASE-ACTIVATING PROTEIN 1"/>
    <property type="match status" value="1"/>
</dbReference>
<dbReference type="KEGG" id="tva:4773050"/>
<dbReference type="AlphaFoldDB" id="A2DX23"/>
<dbReference type="SUPFAM" id="SSF52047">
    <property type="entry name" value="RNI-like"/>
    <property type="match status" value="1"/>
</dbReference>
<dbReference type="EMBL" id="DS113261">
    <property type="protein sequence ID" value="EAY15050.1"/>
    <property type="molecule type" value="Genomic_DNA"/>
</dbReference>
<dbReference type="Gene3D" id="3.80.10.10">
    <property type="entry name" value="Ribonuclease Inhibitor"/>
    <property type="match status" value="1"/>
</dbReference>
<protein>
    <recommendedName>
        <fullName evidence="3">Leucine Rich Repeat family protein</fullName>
    </recommendedName>
</protein>
<dbReference type="VEuPathDB" id="TrichDB:TVAGG3_0185210"/>
<name>A2DX23_TRIV3</name>
<evidence type="ECO:0008006" key="3">
    <source>
        <dbReference type="Google" id="ProtNLM"/>
    </source>
</evidence>
<dbReference type="GO" id="GO:0005635">
    <property type="term" value="C:nuclear envelope"/>
    <property type="evidence" value="ECO:0000318"/>
    <property type="project" value="GO_Central"/>
</dbReference>
<organism evidence="1 2">
    <name type="scientific">Trichomonas vaginalis (strain ATCC PRA-98 / G3)</name>
    <dbReference type="NCBI Taxonomy" id="412133"/>
    <lineage>
        <taxon>Eukaryota</taxon>
        <taxon>Metamonada</taxon>
        <taxon>Parabasalia</taxon>
        <taxon>Trichomonadida</taxon>
        <taxon>Trichomonadidae</taxon>
        <taxon>Trichomonas</taxon>
    </lineage>
</organism>
<dbReference type="Proteomes" id="UP000001542">
    <property type="component" value="Unassembled WGS sequence"/>
</dbReference>
<gene>
    <name evidence="1" type="ORF">TVAG_019500</name>
</gene>
<dbReference type="RefSeq" id="XP_001327273.1">
    <property type="nucleotide sequence ID" value="XM_001327238.1"/>
</dbReference>
<sequence>MEEKISKAREIVSSTGHNVIYSDVCYQNSISVDKSQSIILLTDYNLYFFNSILMKISLTFPWLEIKYYNPQESHIDIRFPRFEFFISSNNLENIIKNIDFCLTQIFTPDELHNLNQNHFNKVKFSKSGPSTLIRYSEYCHIHSKSVSPNNISILSDILSRQRTTLDNSYFSDPISSLDSIIYSTEIIPWINKLVLHDFPYSNLSQQFSRLSSLFRHFQHIEFISSTHTNIKHFTESILSSHSTHISGITFDKLKLTEETINSIYNLFSGLKLPSLGLCYTQIPQFFYKNFFKLNINLSLKFLSLDNCSGIDLDLLMENINDVSVLSLENCSLEIYDILFSISKYKIESLKVINVSRNKASLMPFAGFNLPSKLFSFAANSVQWSENTFRNLVGKILVSPGICKIAFSGAVCSEKEMKAVTTLMSRSSCTSIQSLTWNDNPINMNLFDFIKKNEKMQFLALAGCFHEKQSKIAVNLLNYLESKPSNLSTLIIRGNDKCYLGRLLPNILVSAASCPKLKHLDVSFSRAGNKGAAFIEKLYSAKTHIEEFCIDGLSPITFPSIMSLLKVACKSKIKTTFPFKDVEKLVQSGRISKEESEEAKNLMKKSYSSIDSPLTKPFFLYEDNYENSFPKYATRDECEVLSKINEKVKENEEIFVNQETEINDEQTTQAYTVATRDIPVQEIVKKRDLSDLRPEPLIVPHLETTIEENEENESVEERELTTEEGIEIPSKFSSERERRNIRINVESVQELPTIDILQEFQHPL</sequence>
<evidence type="ECO:0000313" key="1">
    <source>
        <dbReference type="EMBL" id="EAY15050.1"/>
    </source>
</evidence>